<dbReference type="Pfam" id="PF07980">
    <property type="entry name" value="SusD_RagB"/>
    <property type="match status" value="1"/>
</dbReference>
<dbReference type="PROSITE" id="PS51257">
    <property type="entry name" value="PROKAR_LIPOPROTEIN"/>
    <property type="match status" value="1"/>
</dbReference>
<comment type="similarity">
    <text evidence="2">Belongs to the SusD family.</text>
</comment>
<evidence type="ECO:0000259" key="7">
    <source>
        <dbReference type="Pfam" id="PF14322"/>
    </source>
</evidence>
<comment type="caution">
    <text evidence="8">The sequence shown here is derived from an EMBL/GenBank/DDBJ whole genome shotgun (WGS) entry which is preliminary data.</text>
</comment>
<evidence type="ECO:0000256" key="4">
    <source>
        <dbReference type="ARBA" id="ARBA00023136"/>
    </source>
</evidence>
<evidence type="ECO:0000256" key="3">
    <source>
        <dbReference type="ARBA" id="ARBA00022729"/>
    </source>
</evidence>
<dbReference type="InterPro" id="IPR033985">
    <property type="entry name" value="SusD-like_N"/>
</dbReference>
<dbReference type="SUPFAM" id="SSF48452">
    <property type="entry name" value="TPR-like"/>
    <property type="match status" value="1"/>
</dbReference>
<evidence type="ECO:0000313" key="9">
    <source>
        <dbReference type="Proteomes" id="UP001528920"/>
    </source>
</evidence>
<sequence>MRRINIYIAIIATVFFAGCDDYLDKEPFDKLANNVIIDNEDYATSYLLQAYNFLPMGYGDRGTVGHENTGNGWFFNFSTLCDEMRNKSGWIKSEKVYVPGLLNATNNQIDAWEKRYKAIRVCNNLIGAMEEATFGEEADRSLISAEARFVRAFQYFDLTKKYGNVPLIKVAQGINDEDLLVSQTSQSEIFDFIYSELNAIIDILPAHAENTALHYGRATKEAAWALNGRAMLFAGRNAEAAALNQNIIDAGVFSLASDYGAYFESDGGYQSSPETIFEIMFQDPLKVHTYAADAAPVRFGGGSQYNPVQEIVDEYEMANGLAITDPLSGYDEQNPYVGRDKRFYESVLYHGASYKGDVMDMSFTYNAEKEKYDPTGGDAVLKTGLHTASGYYLRKFTHESAPVEERPSTNSWKTFRYGEILLNYAEAKNEVDGPTAEVYAAINEVRDRAEMPAIAAGLSKEAMRSVIRHERHIELAYEGQRYWDLIRWNKSEEVLNDKKFTGMKVYVDKDSGNLRYERFVMRNKKQVFLPKHYLWPIPQKEIDKNPNLIQNTGY</sequence>
<dbReference type="Gene3D" id="1.25.40.390">
    <property type="match status" value="1"/>
</dbReference>
<dbReference type="RefSeq" id="WP_275108421.1">
    <property type="nucleotide sequence ID" value="NZ_JAKJSC010000001.1"/>
</dbReference>
<feature type="domain" description="RagB/SusD" evidence="6">
    <location>
        <begin position="295"/>
        <end position="554"/>
    </location>
</feature>
<comment type="subcellular location">
    <subcellularLocation>
        <location evidence="1">Cell outer membrane</location>
    </subcellularLocation>
</comment>
<evidence type="ECO:0000256" key="1">
    <source>
        <dbReference type="ARBA" id="ARBA00004442"/>
    </source>
</evidence>
<dbReference type="InterPro" id="IPR012944">
    <property type="entry name" value="SusD_RagB_dom"/>
</dbReference>
<reference evidence="8 9" key="1">
    <citation type="submission" date="2022-01" db="EMBL/GenBank/DDBJ databases">
        <title>Labilibaculum sp. nov, a marine bacterium isolated from Antarctica.</title>
        <authorList>
            <person name="Dai W."/>
        </authorList>
    </citation>
    <scope>NUCLEOTIDE SEQUENCE [LARGE SCALE GENOMIC DNA]</scope>
    <source>
        <strain evidence="8 9">DW002</strain>
    </source>
</reference>
<evidence type="ECO:0000256" key="5">
    <source>
        <dbReference type="ARBA" id="ARBA00023237"/>
    </source>
</evidence>
<keyword evidence="4" id="KW-0472">Membrane</keyword>
<evidence type="ECO:0000313" key="8">
    <source>
        <dbReference type="EMBL" id="MDE5417083.1"/>
    </source>
</evidence>
<evidence type="ECO:0000256" key="2">
    <source>
        <dbReference type="ARBA" id="ARBA00006275"/>
    </source>
</evidence>
<keyword evidence="3" id="KW-0732">Signal</keyword>
<dbReference type="Proteomes" id="UP001528920">
    <property type="component" value="Unassembled WGS sequence"/>
</dbReference>
<dbReference type="EMBL" id="JAKJSC010000001">
    <property type="protein sequence ID" value="MDE5417083.1"/>
    <property type="molecule type" value="Genomic_DNA"/>
</dbReference>
<proteinExistence type="inferred from homology"/>
<evidence type="ECO:0000259" key="6">
    <source>
        <dbReference type="Pfam" id="PF07980"/>
    </source>
</evidence>
<organism evidence="8 9">
    <name type="scientific">Paralabilibaculum antarcticum</name>
    <dbReference type="NCBI Taxonomy" id="2912572"/>
    <lineage>
        <taxon>Bacteria</taxon>
        <taxon>Pseudomonadati</taxon>
        <taxon>Bacteroidota</taxon>
        <taxon>Bacteroidia</taxon>
        <taxon>Marinilabiliales</taxon>
        <taxon>Marinifilaceae</taxon>
        <taxon>Paralabilibaculum</taxon>
    </lineage>
</organism>
<protein>
    <submittedName>
        <fullName evidence="8">RagB/SusD family nutrient uptake outer membrane protein</fullName>
    </submittedName>
</protein>
<keyword evidence="9" id="KW-1185">Reference proteome</keyword>
<dbReference type="Pfam" id="PF14322">
    <property type="entry name" value="SusD-like_3"/>
    <property type="match status" value="1"/>
</dbReference>
<feature type="domain" description="SusD-like N-terminal" evidence="7">
    <location>
        <begin position="21"/>
        <end position="229"/>
    </location>
</feature>
<keyword evidence="5" id="KW-0998">Cell outer membrane</keyword>
<dbReference type="InterPro" id="IPR011990">
    <property type="entry name" value="TPR-like_helical_dom_sf"/>
</dbReference>
<gene>
    <name evidence="8" type="ORF">L3049_03605</name>
</gene>
<accession>A0ABT5VNS0</accession>
<name>A0ABT5VNS0_9BACT</name>